<dbReference type="PROSITE" id="PS51860">
    <property type="entry name" value="REM_1"/>
    <property type="match status" value="1"/>
</dbReference>
<protein>
    <submittedName>
        <fullName evidence="5">4817_t:CDS:1</fullName>
    </submittedName>
</protein>
<dbReference type="EMBL" id="CAJVPV010037237">
    <property type="protein sequence ID" value="CAG8754640.1"/>
    <property type="molecule type" value="Genomic_DNA"/>
</dbReference>
<keyword evidence="6" id="KW-1185">Reference proteome</keyword>
<evidence type="ECO:0000256" key="2">
    <source>
        <dbReference type="SAM" id="Coils"/>
    </source>
</evidence>
<reference evidence="5" key="1">
    <citation type="submission" date="2021-06" db="EMBL/GenBank/DDBJ databases">
        <authorList>
            <person name="Kallberg Y."/>
            <person name="Tangrot J."/>
            <person name="Rosling A."/>
        </authorList>
    </citation>
    <scope>NUCLEOTIDE SEQUENCE</scope>
    <source>
        <strain evidence="5">CL551</strain>
    </source>
</reference>
<feature type="non-terminal residue" evidence="5">
    <location>
        <position position="1"/>
    </location>
</feature>
<evidence type="ECO:0000313" key="5">
    <source>
        <dbReference type="EMBL" id="CAG8754640.1"/>
    </source>
</evidence>
<feature type="domain" description="REM-1" evidence="4">
    <location>
        <begin position="1"/>
        <end position="68"/>
    </location>
</feature>
<dbReference type="InterPro" id="IPR011072">
    <property type="entry name" value="HR1_rho-bd"/>
</dbReference>
<dbReference type="SMART" id="SM00742">
    <property type="entry name" value="Hr1"/>
    <property type="match status" value="2"/>
</dbReference>
<sequence>MGDIEVKIKSINEKIKKEEQMRQAAERVMSQTGNPLVKTQCEQNINDAKRHIDYLQKELEKLQIRQRNSLQYPISSGQQTPQQTSPAEGYPPPQYQHSLSYPPPPGSQGDSPMSRAVPMNQEDDPSIQVTRKGANMSNLGGISRRFSVSDDLEFNYLIKSDSPITSQKISLKLHELEFKLHVERKLKEGSEKMTDAVLLQDPKNKRSIAEVQIKTWESKENFLVVDTNLVERSHNWNM</sequence>
<evidence type="ECO:0000256" key="3">
    <source>
        <dbReference type="SAM" id="MobiDB-lite"/>
    </source>
</evidence>
<dbReference type="SUPFAM" id="SSF46585">
    <property type="entry name" value="HR1 repeat"/>
    <property type="match status" value="2"/>
</dbReference>
<organism evidence="5 6">
    <name type="scientific">Acaulospora morrowiae</name>
    <dbReference type="NCBI Taxonomy" id="94023"/>
    <lineage>
        <taxon>Eukaryota</taxon>
        <taxon>Fungi</taxon>
        <taxon>Fungi incertae sedis</taxon>
        <taxon>Mucoromycota</taxon>
        <taxon>Glomeromycotina</taxon>
        <taxon>Glomeromycetes</taxon>
        <taxon>Diversisporales</taxon>
        <taxon>Acaulosporaceae</taxon>
        <taxon>Acaulospora</taxon>
    </lineage>
</organism>
<feature type="compositionally biased region" description="Low complexity" evidence="3">
    <location>
        <begin position="75"/>
        <end position="86"/>
    </location>
</feature>
<comment type="caution">
    <text evidence="5">The sequence shown here is derived from an EMBL/GenBank/DDBJ whole genome shotgun (WGS) entry which is preliminary data.</text>
</comment>
<dbReference type="GO" id="GO:0007165">
    <property type="term" value="P:signal transduction"/>
    <property type="evidence" value="ECO:0007669"/>
    <property type="project" value="InterPro"/>
</dbReference>
<dbReference type="OrthoDB" id="63267at2759"/>
<gene>
    <name evidence="5" type="ORF">AMORRO_LOCUS15523</name>
</gene>
<keyword evidence="1 2" id="KW-0175">Coiled coil</keyword>
<dbReference type="InterPro" id="IPR036274">
    <property type="entry name" value="HR1_rpt_sf"/>
</dbReference>
<feature type="coiled-coil region" evidence="2">
    <location>
        <begin position="1"/>
        <end position="65"/>
    </location>
</feature>
<evidence type="ECO:0000313" key="6">
    <source>
        <dbReference type="Proteomes" id="UP000789342"/>
    </source>
</evidence>
<dbReference type="Gene3D" id="1.10.287.160">
    <property type="entry name" value="HR1 repeat"/>
    <property type="match status" value="2"/>
</dbReference>
<proteinExistence type="predicted"/>
<accession>A0A9N9IZ66</accession>
<dbReference type="Proteomes" id="UP000789342">
    <property type="component" value="Unassembled WGS sequence"/>
</dbReference>
<evidence type="ECO:0000256" key="1">
    <source>
        <dbReference type="PROSITE-ProRule" id="PRU01207"/>
    </source>
</evidence>
<dbReference type="AlphaFoldDB" id="A0A9N9IZ66"/>
<dbReference type="Pfam" id="PF02185">
    <property type="entry name" value="HR1"/>
    <property type="match status" value="1"/>
</dbReference>
<feature type="region of interest" description="Disordered" evidence="3">
    <location>
        <begin position="74"/>
        <end position="126"/>
    </location>
</feature>
<evidence type="ECO:0000259" key="4">
    <source>
        <dbReference type="PROSITE" id="PS51860"/>
    </source>
</evidence>
<name>A0A9N9IZ66_9GLOM</name>